<name>A0A8J6XDA7_9CYAN</name>
<dbReference type="AlphaFoldDB" id="A0A8J6XDA7"/>
<keyword evidence="2" id="KW-1185">Reference proteome</keyword>
<organism evidence="1 2">
    <name type="scientific">Iningainema tapete BLCC-T55</name>
    <dbReference type="NCBI Taxonomy" id="2748662"/>
    <lineage>
        <taxon>Bacteria</taxon>
        <taxon>Bacillati</taxon>
        <taxon>Cyanobacteriota</taxon>
        <taxon>Cyanophyceae</taxon>
        <taxon>Nostocales</taxon>
        <taxon>Scytonemataceae</taxon>
        <taxon>Iningainema tapete</taxon>
    </lineage>
</organism>
<protein>
    <submittedName>
        <fullName evidence="1">Uncharacterized protein</fullName>
    </submittedName>
</protein>
<evidence type="ECO:0000313" key="1">
    <source>
        <dbReference type="EMBL" id="MBD2773109.1"/>
    </source>
</evidence>
<accession>A0A8J6XDA7</accession>
<proteinExistence type="predicted"/>
<evidence type="ECO:0000313" key="2">
    <source>
        <dbReference type="Proteomes" id="UP000629098"/>
    </source>
</evidence>
<dbReference type="Proteomes" id="UP000629098">
    <property type="component" value="Unassembled WGS sequence"/>
</dbReference>
<comment type="caution">
    <text evidence="1">The sequence shown here is derived from an EMBL/GenBank/DDBJ whole genome shotgun (WGS) entry which is preliminary data.</text>
</comment>
<reference evidence="1" key="1">
    <citation type="submission" date="2020-09" db="EMBL/GenBank/DDBJ databases">
        <title>Iningainema tapete sp. nov. (Scytonemataceae, Cyanobacteria) from greenhouses in central Florida (USA) produces two types of nodularin with biosynthetic potential for microcystin-LR and anabaenopeptins.</title>
        <authorList>
            <person name="Berthold D.E."/>
            <person name="Lefler F.W."/>
            <person name="Huang I.-S."/>
            <person name="Abdulla H."/>
            <person name="Zimba P.V."/>
            <person name="Laughinghouse H.D. IV."/>
        </authorList>
    </citation>
    <scope>NUCLEOTIDE SEQUENCE</scope>
    <source>
        <strain evidence="1">BLCCT55</strain>
    </source>
</reference>
<gene>
    <name evidence="1" type="ORF">ICL16_13810</name>
</gene>
<dbReference type="RefSeq" id="WP_190828506.1">
    <property type="nucleotide sequence ID" value="NZ_CAWPPI010000049.1"/>
</dbReference>
<dbReference type="EMBL" id="JACXAE010000049">
    <property type="protein sequence ID" value="MBD2773109.1"/>
    <property type="molecule type" value="Genomic_DNA"/>
</dbReference>
<sequence>MKTLQTTAKITASGELTVNIPGNMPEGEYQVVLVIEERPIEKEKSRLQDFPVISIGSWPENFSLRREDMYGDDGR</sequence>